<dbReference type="PANTHER" id="PTHR14677">
    <property type="entry name" value="ARSENITE INDUCUBLE RNA ASSOCIATED PROTEIN AIP-1-RELATED"/>
    <property type="match status" value="1"/>
</dbReference>
<dbReference type="PANTHER" id="PTHR14677:SF20">
    <property type="entry name" value="ZINC FINGER AN1-TYPE CONTAINING 2A-RELATED"/>
    <property type="match status" value="1"/>
</dbReference>
<organism evidence="3 4">
    <name type="scientific">Ceratopteris richardii</name>
    <name type="common">Triangle waterfern</name>
    <dbReference type="NCBI Taxonomy" id="49495"/>
    <lineage>
        <taxon>Eukaryota</taxon>
        <taxon>Viridiplantae</taxon>
        <taxon>Streptophyta</taxon>
        <taxon>Embryophyta</taxon>
        <taxon>Tracheophyta</taxon>
        <taxon>Polypodiopsida</taxon>
        <taxon>Polypodiidae</taxon>
        <taxon>Polypodiales</taxon>
        <taxon>Pteridineae</taxon>
        <taxon>Pteridaceae</taxon>
        <taxon>Parkerioideae</taxon>
        <taxon>Ceratopteris</taxon>
    </lineage>
</organism>
<comment type="caution">
    <text evidence="3">The sequence shown here is derived from an EMBL/GenBank/DDBJ whole genome shotgun (WGS) entry which is preliminary data.</text>
</comment>
<dbReference type="GO" id="GO:0005737">
    <property type="term" value="C:cytoplasm"/>
    <property type="evidence" value="ECO:0007669"/>
    <property type="project" value="TreeGrafter"/>
</dbReference>
<keyword evidence="4" id="KW-1185">Reference proteome</keyword>
<dbReference type="Proteomes" id="UP000825935">
    <property type="component" value="Chromosome 25"/>
</dbReference>
<protein>
    <recommendedName>
        <fullName evidence="2">ZFAND2A/B-like C2H2 zinc finger domain-containing protein</fullName>
    </recommendedName>
</protein>
<sequence length="154" mass="17355">MDDTKAFPNLGAHCSQPDCHLMDFLPFNCDLCKVIICPICASSVRTLFGENMDLTLKEHMQENCDPNNHDRIMKKPKCPVKRWHEVMLMANTYMCKTCKVKVCLNDRFLVDHLCMMLVEMCLATFVRRGIECASSSTQAGPKIGSPASQNLSAH</sequence>
<dbReference type="InterPro" id="IPR035896">
    <property type="entry name" value="AN1-like_Znf"/>
</dbReference>
<dbReference type="InterPro" id="IPR057357">
    <property type="entry name" value="Znf-C2H2_ZFAND2A/B"/>
</dbReference>
<evidence type="ECO:0000256" key="1">
    <source>
        <dbReference type="SAM" id="MobiDB-lite"/>
    </source>
</evidence>
<dbReference type="OrthoDB" id="431929at2759"/>
<accession>A0A8T2RR30</accession>
<proteinExistence type="predicted"/>
<reference evidence="3" key="1">
    <citation type="submission" date="2021-08" db="EMBL/GenBank/DDBJ databases">
        <title>WGS assembly of Ceratopteris richardii.</title>
        <authorList>
            <person name="Marchant D.B."/>
            <person name="Chen G."/>
            <person name="Jenkins J."/>
            <person name="Shu S."/>
            <person name="Leebens-Mack J."/>
            <person name="Grimwood J."/>
            <person name="Schmutz J."/>
            <person name="Soltis P."/>
            <person name="Soltis D."/>
            <person name="Chen Z.-H."/>
        </authorList>
    </citation>
    <scope>NUCLEOTIDE SEQUENCE</scope>
    <source>
        <strain evidence="3">Whitten #5841</strain>
        <tissue evidence="3">Leaf</tissue>
    </source>
</reference>
<dbReference type="Gene3D" id="4.10.1110.10">
    <property type="entry name" value="AN1-like Zinc finger"/>
    <property type="match status" value="1"/>
</dbReference>
<feature type="domain" description="ZFAND2A/B-like C2H2 zinc finger" evidence="2">
    <location>
        <begin position="34"/>
        <end position="70"/>
    </location>
</feature>
<evidence type="ECO:0000259" key="2">
    <source>
        <dbReference type="Pfam" id="PF25403"/>
    </source>
</evidence>
<feature type="region of interest" description="Disordered" evidence="1">
    <location>
        <begin position="135"/>
        <end position="154"/>
    </location>
</feature>
<dbReference type="AlphaFoldDB" id="A0A8T2RR30"/>
<evidence type="ECO:0000313" key="3">
    <source>
        <dbReference type="EMBL" id="KAH7298939.1"/>
    </source>
</evidence>
<name>A0A8T2RR30_CERRI</name>
<gene>
    <name evidence="3" type="ORF">KP509_25G065600</name>
</gene>
<dbReference type="EMBL" id="CM035430">
    <property type="protein sequence ID" value="KAH7298939.1"/>
    <property type="molecule type" value="Genomic_DNA"/>
</dbReference>
<dbReference type="Pfam" id="PF25403">
    <property type="entry name" value="zf-C2H2_ZFAND2"/>
    <property type="match status" value="1"/>
</dbReference>
<evidence type="ECO:0000313" key="4">
    <source>
        <dbReference type="Proteomes" id="UP000825935"/>
    </source>
</evidence>